<protein>
    <submittedName>
        <fullName evidence="1">Uncharacterized protein</fullName>
    </submittedName>
</protein>
<keyword evidence="2" id="KW-1185">Reference proteome</keyword>
<organism evidence="1 2">
    <name type="scientific">Durusdinium trenchii</name>
    <dbReference type="NCBI Taxonomy" id="1381693"/>
    <lineage>
        <taxon>Eukaryota</taxon>
        <taxon>Sar</taxon>
        <taxon>Alveolata</taxon>
        <taxon>Dinophyceae</taxon>
        <taxon>Suessiales</taxon>
        <taxon>Symbiodiniaceae</taxon>
        <taxon>Durusdinium</taxon>
    </lineage>
</organism>
<comment type="caution">
    <text evidence="1">The sequence shown here is derived from an EMBL/GenBank/DDBJ whole genome shotgun (WGS) entry which is preliminary data.</text>
</comment>
<reference evidence="1 2" key="1">
    <citation type="submission" date="2024-02" db="EMBL/GenBank/DDBJ databases">
        <authorList>
            <person name="Chen Y."/>
            <person name="Shah S."/>
            <person name="Dougan E. K."/>
            <person name="Thang M."/>
            <person name="Chan C."/>
        </authorList>
    </citation>
    <scope>NUCLEOTIDE SEQUENCE [LARGE SCALE GENOMIC DNA]</scope>
</reference>
<evidence type="ECO:0000313" key="2">
    <source>
        <dbReference type="Proteomes" id="UP001642484"/>
    </source>
</evidence>
<gene>
    <name evidence="1" type="ORF">CCMP2556_LOCUS6430</name>
</gene>
<sequence length="153" mass="17700">MPRPWPSCVVRPMTRAQPASSSWLMQRKPSWPWPKSLPCRAWKQRDQSAHSVLRAVQGSLYNNLWHTVQGAPRQAAPCRHGRQRGAAVDFEGDWYDEGGVWVGEITPSEILFADGESRPWRLKDRQLHCGRLKVHPGLLQEFWQWRGQPLRVS</sequence>
<proteinExistence type="predicted"/>
<name>A0ABP0IFH7_9DINO</name>
<accession>A0ABP0IFH7</accession>
<dbReference type="Proteomes" id="UP001642484">
    <property type="component" value="Unassembled WGS sequence"/>
</dbReference>
<evidence type="ECO:0000313" key="1">
    <source>
        <dbReference type="EMBL" id="CAK9001355.1"/>
    </source>
</evidence>
<dbReference type="EMBL" id="CAXAMN010002781">
    <property type="protein sequence ID" value="CAK9001355.1"/>
    <property type="molecule type" value="Genomic_DNA"/>
</dbReference>